<dbReference type="InterPro" id="IPR004148">
    <property type="entry name" value="BAR_dom"/>
</dbReference>
<dbReference type="GO" id="GO:0005737">
    <property type="term" value="C:cytoplasm"/>
    <property type="evidence" value="ECO:0007669"/>
    <property type="project" value="InterPro"/>
</dbReference>
<accession>A0A0B2UXJ6</accession>
<reference evidence="2 3" key="1">
    <citation type="submission" date="2014-11" db="EMBL/GenBank/DDBJ databases">
        <title>Genetic blueprint of the zoonotic pathogen Toxocara canis.</title>
        <authorList>
            <person name="Zhu X.-Q."/>
            <person name="Korhonen P.K."/>
            <person name="Cai H."/>
            <person name="Young N.D."/>
            <person name="Nejsum P."/>
            <person name="von Samson-Himmelstjerna G."/>
            <person name="Boag P.R."/>
            <person name="Tan P."/>
            <person name="Li Q."/>
            <person name="Min J."/>
            <person name="Yang Y."/>
            <person name="Wang X."/>
            <person name="Fang X."/>
            <person name="Hall R.S."/>
            <person name="Hofmann A."/>
            <person name="Sternberg P.W."/>
            <person name="Jex A.R."/>
            <person name="Gasser R.B."/>
        </authorList>
    </citation>
    <scope>NUCLEOTIDE SEQUENCE [LARGE SCALE GENOMIC DNA]</scope>
    <source>
        <strain evidence="2">PN_DK_2014</strain>
    </source>
</reference>
<evidence type="ECO:0000313" key="2">
    <source>
        <dbReference type="EMBL" id="KHN75741.1"/>
    </source>
</evidence>
<name>A0A0B2UXJ6_TOXCA</name>
<dbReference type="Gene3D" id="1.20.1270.60">
    <property type="entry name" value="Arfaptin homology (AH) domain/BAR domain"/>
    <property type="match status" value="1"/>
</dbReference>
<dbReference type="OrthoDB" id="5783462at2759"/>
<evidence type="ECO:0000313" key="3">
    <source>
        <dbReference type="Proteomes" id="UP000031036"/>
    </source>
</evidence>
<dbReference type="SUPFAM" id="SSF103657">
    <property type="entry name" value="BAR/IMD domain-like"/>
    <property type="match status" value="1"/>
</dbReference>
<comment type="caution">
    <text evidence="2">The sequence shown here is derived from an EMBL/GenBank/DDBJ whole genome shotgun (WGS) entry which is preliminary data.</text>
</comment>
<dbReference type="Pfam" id="PF03114">
    <property type="entry name" value="BAR"/>
    <property type="match status" value="1"/>
</dbReference>
<organism evidence="2 3">
    <name type="scientific">Toxocara canis</name>
    <name type="common">Canine roundworm</name>
    <dbReference type="NCBI Taxonomy" id="6265"/>
    <lineage>
        <taxon>Eukaryota</taxon>
        <taxon>Metazoa</taxon>
        <taxon>Ecdysozoa</taxon>
        <taxon>Nematoda</taxon>
        <taxon>Chromadorea</taxon>
        <taxon>Rhabditida</taxon>
        <taxon>Spirurina</taxon>
        <taxon>Ascaridomorpha</taxon>
        <taxon>Ascaridoidea</taxon>
        <taxon>Toxocaridae</taxon>
        <taxon>Toxocara</taxon>
    </lineage>
</organism>
<dbReference type="OMA" id="QSEMYDI"/>
<dbReference type="InterPro" id="IPR027267">
    <property type="entry name" value="AH/BAR_dom_sf"/>
</dbReference>
<evidence type="ECO:0000259" key="1">
    <source>
        <dbReference type="Pfam" id="PF03114"/>
    </source>
</evidence>
<gene>
    <name evidence="2" type="ORF">Tcan_16222</name>
</gene>
<dbReference type="Proteomes" id="UP000031036">
    <property type="component" value="Unassembled WGS sequence"/>
</dbReference>
<sequence>MRHTLMLKLGRAQQTPYPPEVTAQMDLLPIMRDLADELQKCADAIATKFHLEESSASNVSENFAMPLKVLVEKISDHKEYVEFLKTQCELYDDIGQIQRNFCTGIQDMVINPLRTFVITDFDRIMQEITILNERRRDMDIAAEEANRGPNETRMQRTFKAEQTRRDYEMQLGLVKAEFRKLPAIQIEQAKCLKNFNELMFNYHSQMETLLVKHRADKV</sequence>
<keyword evidence="3" id="KW-1185">Reference proteome</keyword>
<feature type="domain" description="BAR" evidence="1">
    <location>
        <begin position="30"/>
        <end position="210"/>
    </location>
</feature>
<dbReference type="EMBL" id="JPKZ01002630">
    <property type="protein sequence ID" value="KHN75741.1"/>
    <property type="molecule type" value="Genomic_DNA"/>
</dbReference>
<protein>
    <recommendedName>
        <fullName evidence="1">BAR domain-containing protein</fullName>
    </recommendedName>
</protein>
<dbReference type="AlphaFoldDB" id="A0A0B2UXJ6"/>
<proteinExistence type="predicted"/>